<accession>A0ABU2YK94</accession>
<sequence length="140" mass="16122">MKKINLILLLALVMLACKSESKTETVNLEENRAKSYNQEDGLITISGKFFYDEVKNAAIIQKNNNTVYGVVVDDNMKLLNEQVKPLKINTYDMVPVTVRVKRFEKPENEEGWPYRVEIKDILKIEKPSTEEEDVIKIGTE</sequence>
<dbReference type="EMBL" id="JAVRIA010000003">
    <property type="protein sequence ID" value="MDT0558589.1"/>
    <property type="molecule type" value="Genomic_DNA"/>
</dbReference>
<evidence type="ECO:0000313" key="3">
    <source>
        <dbReference type="Proteomes" id="UP001259492"/>
    </source>
</evidence>
<evidence type="ECO:0000313" key="2">
    <source>
        <dbReference type="EMBL" id="MDT0558589.1"/>
    </source>
</evidence>
<evidence type="ECO:0008006" key="4">
    <source>
        <dbReference type="Google" id="ProtNLM"/>
    </source>
</evidence>
<gene>
    <name evidence="2" type="ORF">RM697_08025</name>
</gene>
<reference evidence="2 3" key="1">
    <citation type="submission" date="2023-09" db="EMBL/GenBank/DDBJ databases">
        <authorList>
            <person name="Rey-Velasco X."/>
        </authorList>
    </citation>
    <scope>NUCLEOTIDE SEQUENCE [LARGE SCALE GENOMIC DNA]</scope>
    <source>
        <strain evidence="2 3">W332</strain>
    </source>
</reference>
<organism evidence="2 3">
    <name type="scientific">Microcosmobacter mediterraneus</name>
    <dbReference type="NCBI Taxonomy" id="3075607"/>
    <lineage>
        <taxon>Bacteria</taxon>
        <taxon>Pseudomonadati</taxon>
        <taxon>Bacteroidota</taxon>
        <taxon>Flavobacteriia</taxon>
        <taxon>Flavobacteriales</taxon>
        <taxon>Flavobacteriaceae</taxon>
        <taxon>Microcosmobacter</taxon>
    </lineage>
</organism>
<feature type="chain" id="PRO_5045608253" description="Lipoprotein" evidence="1">
    <location>
        <begin position="22"/>
        <end position="140"/>
    </location>
</feature>
<keyword evidence="1" id="KW-0732">Signal</keyword>
<proteinExistence type="predicted"/>
<dbReference type="RefSeq" id="WP_311427349.1">
    <property type="nucleotide sequence ID" value="NZ_JAVRIA010000003.1"/>
</dbReference>
<dbReference type="Proteomes" id="UP001259492">
    <property type="component" value="Unassembled WGS sequence"/>
</dbReference>
<keyword evidence="3" id="KW-1185">Reference proteome</keyword>
<comment type="caution">
    <text evidence="2">The sequence shown here is derived from an EMBL/GenBank/DDBJ whole genome shotgun (WGS) entry which is preliminary data.</text>
</comment>
<dbReference type="PROSITE" id="PS51257">
    <property type="entry name" value="PROKAR_LIPOPROTEIN"/>
    <property type="match status" value="1"/>
</dbReference>
<feature type="signal peptide" evidence="1">
    <location>
        <begin position="1"/>
        <end position="21"/>
    </location>
</feature>
<name>A0ABU2YK94_9FLAO</name>
<evidence type="ECO:0000256" key="1">
    <source>
        <dbReference type="SAM" id="SignalP"/>
    </source>
</evidence>
<protein>
    <recommendedName>
        <fullName evidence="4">Lipoprotein</fullName>
    </recommendedName>
</protein>